<evidence type="ECO:0000313" key="2">
    <source>
        <dbReference type="Proteomes" id="UP000005602"/>
    </source>
</evidence>
<name>A0ABP2DJQ0_9STRE</name>
<reference evidence="1" key="2">
    <citation type="submission" date="2013-09" db="EMBL/GenBank/DDBJ databases">
        <title>Draft genome sequence of Streptococcus infantarius subsp. infantarius ATCC BAA-102.</title>
        <authorList>
            <person name="Sudarsanam P."/>
            <person name="Ley R."/>
            <person name="Guruge J."/>
            <person name="Turnbaugh P.J."/>
            <person name="Mahowald M."/>
            <person name="Liep D."/>
            <person name="Gordon J."/>
        </authorList>
    </citation>
    <scope>NUCLEOTIDE SEQUENCE</scope>
    <source>
        <strain evidence="1">ATCC BAA-102</strain>
    </source>
</reference>
<proteinExistence type="predicted"/>
<dbReference type="Proteomes" id="UP000005602">
    <property type="component" value="Unassembled WGS sequence"/>
</dbReference>
<sequence length="123" mass="14425">MRIELYSTKARKEFAMPNLQKVFDRPEMTLSDLRLLGQQGEAILYLVDGRQAIVRPKFAVVQEKRMVNGNWQVVSEEILRFHEIYSAILTVKRKHFIIAERINRNGDNLLVLTGVGYHRQRNE</sequence>
<protein>
    <submittedName>
        <fullName evidence="1">Uncharacterized protein</fullName>
    </submittedName>
</protein>
<dbReference type="EMBL" id="ABJK02000018">
    <property type="protein sequence ID" value="EDT47804.1"/>
    <property type="molecule type" value="Genomic_DNA"/>
</dbReference>
<reference evidence="1" key="1">
    <citation type="submission" date="2008-03" db="EMBL/GenBank/DDBJ databases">
        <authorList>
            <person name="Fulton L."/>
            <person name="Clifton S."/>
            <person name="Fulton B."/>
            <person name="Xu J."/>
            <person name="Minx P."/>
            <person name="Pepin K.H."/>
            <person name="Johnson M."/>
            <person name="Thiruvilangam P."/>
            <person name="Bhonagiri V."/>
            <person name="Nash W.E."/>
            <person name="Mardis E.R."/>
            <person name="Wilson R.K."/>
        </authorList>
    </citation>
    <scope>NUCLEOTIDE SEQUENCE [LARGE SCALE GENOMIC DNA]</scope>
    <source>
        <strain evidence="1">ATCC BAA-102</strain>
    </source>
</reference>
<comment type="caution">
    <text evidence="1">The sequence shown here is derived from an EMBL/GenBank/DDBJ whole genome shotgun (WGS) entry which is preliminary data.</text>
</comment>
<evidence type="ECO:0000313" key="1">
    <source>
        <dbReference type="EMBL" id="EDT47804.1"/>
    </source>
</evidence>
<organism evidence="1 2">
    <name type="scientific">Streptococcus infantarius subsp. infantarius ATCC BAA-102</name>
    <dbReference type="NCBI Taxonomy" id="471872"/>
    <lineage>
        <taxon>Bacteria</taxon>
        <taxon>Bacillati</taxon>
        <taxon>Bacillota</taxon>
        <taxon>Bacilli</taxon>
        <taxon>Lactobacillales</taxon>
        <taxon>Streptococcaceae</taxon>
        <taxon>Streptococcus</taxon>
    </lineage>
</organism>
<gene>
    <name evidence="1" type="ORF">STRINF_00904</name>
</gene>
<keyword evidence="2" id="KW-1185">Reference proteome</keyword>
<accession>A0ABP2DJQ0</accession>